<dbReference type="HAMAP" id="MF_00228">
    <property type="entry name" value="Thz_kinase"/>
    <property type="match status" value="1"/>
</dbReference>
<gene>
    <name evidence="11 12" type="primary">thiM</name>
    <name evidence="12" type="ORF">H1S01_08775</name>
</gene>
<keyword evidence="5 11" id="KW-0479">Metal-binding</keyword>
<sequence length="283" mass="29498">MPDNVLRCLQEKLSLMRERRPLIHHLTNFVTMNDCANMVLATGASPVMAHAPDEVAEMAAVSGALVLNIGTLTLPWIEAMVVAGKAANKAGVPVILDPVGAGATKLRTESCLRILDEVKVAVVRANAAEAAVLAGQAGEVKGVDAVSGDAPSAAQALARRFGLVAAVTGVIDYVSDGLKTVKIENGDAWMGRLTGTGCMASSVTGCFCAVEEDFFTASAAALAYYGAAGEVAAGRVEFSQEKSGTEHWPVPRGPMSFKTAFFDAIYVLDGRRAAELARVSRSS</sequence>
<feature type="binding site" evidence="11">
    <location>
        <position position="48"/>
    </location>
    <ligand>
        <name>substrate</name>
    </ligand>
</feature>
<dbReference type="Proteomes" id="UP000617402">
    <property type="component" value="Unassembled WGS sequence"/>
</dbReference>
<dbReference type="CDD" id="cd01170">
    <property type="entry name" value="THZ_kinase"/>
    <property type="match status" value="1"/>
</dbReference>
<dbReference type="Pfam" id="PF02110">
    <property type="entry name" value="HK"/>
    <property type="match status" value="1"/>
</dbReference>
<comment type="catalytic activity">
    <reaction evidence="1 11">
        <text>5-(2-hydroxyethyl)-4-methylthiazole + ATP = 4-methyl-5-(2-phosphooxyethyl)-thiazole + ADP + H(+)</text>
        <dbReference type="Rhea" id="RHEA:24212"/>
        <dbReference type="ChEBI" id="CHEBI:15378"/>
        <dbReference type="ChEBI" id="CHEBI:17957"/>
        <dbReference type="ChEBI" id="CHEBI:30616"/>
        <dbReference type="ChEBI" id="CHEBI:58296"/>
        <dbReference type="ChEBI" id="CHEBI:456216"/>
        <dbReference type="EC" id="2.7.1.50"/>
    </reaction>
</comment>
<dbReference type="GO" id="GO:0004417">
    <property type="term" value="F:hydroxyethylthiazole kinase activity"/>
    <property type="evidence" value="ECO:0007669"/>
    <property type="project" value="UniProtKB-EC"/>
</dbReference>
<comment type="function">
    <text evidence="11">Catalyzes the phosphorylation of the hydroxyl group of 4-methyl-5-beta-hydroxyethylthiazole (THZ).</text>
</comment>
<evidence type="ECO:0000256" key="7">
    <source>
        <dbReference type="ARBA" id="ARBA00022777"/>
    </source>
</evidence>
<feature type="binding site" evidence="11">
    <location>
        <position position="168"/>
    </location>
    <ligand>
        <name>ATP</name>
        <dbReference type="ChEBI" id="CHEBI:30616"/>
    </ligand>
</feature>
<evidence type="ECO:0000256" key="10">
    <source>
        <dbReference type="ARBA" id="ARBA00022977"/>
    </source>
</evidence>
<feature type="binding site" evidence="11">
    <location>
        <position position="124"/>
    </location>
    <ligand>
        <name>ATP</name>
        <dbReference type="ChEBI" id="CHEBI:30616"/>
    </ligand>
</feature>
<keyword evidence="8 11" id="KW-0067">ATP-binding</keyword>
<evidence type="ECO:0000256" key="2">
    <source>
        <dbReference type="ARBA" id="ARBA00001946"/>
    </source>
</evidence>
<evidence type="ECO:0000256" key="9">
    <source>
        <dbReference type="ARBA" id="ARBA00022842"/>
    </source>
</evidence>
<comment type="similarity">
    <text evidence="11">Belongs to the Thz kinase family.</text>
</comment>
<accession>A0ABR7T1E9</accession>
<dbReference type="SUPFAM" id="SSF53613">
    <property type="entry name" value="Ribokinase-like"/>
    <property type="match status" value="1"/>
</dbReference>
<evidence type="ECO:0000313" key="12">
    <source>
        <dbReference type="EMBL" id="MBC9784603.1"/>
    </source>
</evidence>
<dbReference type="EMBL" id="JACVHF010000007">
    <property type="protein sequence ID" value="MBC9784603.1"/>
    <property type="molecule type" value="Genomic_DNA"/>
</dbReference>
<keyword evidence="10 11" id="KW-0784">Thiamine biosynthesis</keyword>
<evidence type="ECO:0000256" key="4">
    <source>
        <dbReference type="ARBA" id="ARBA00022679"/>
    </source>
</evidence>
<evidence type="ECO:0000256" key="11">
    <source>
        <dbReference type="HAMAP-Rule" id="MF_00228"/>
    </source>
</evidence>
<protein>
    <recommendedName>
        <fullName evidence="11">Hydroxyethylthiazole kinase</fullName>
        <ecNumber evidence="11">2.7.1.50</ecNumber>
    </recommendedName>
    <alternativeName>
        <fullName evidence="11">4-methyl-5-beta-hydroxyethylthiazole kinase</fullName>
        <shortName evidence="11">TH kinase</shortName>
        <shortName evidence="11">Thz kinase</shortName>
    </alternativeName>
</protein>
<keyword evidence="7 11" id="KW-0418">Kinase</keyword>
<reference evidence="12 13" key="1">
    <citation type="submission" date="2020-07" db="EMBL/GenBank/DDBJ databases">
        <title>Draft whole-genome sequence of Heliobacterium chlorum DSM 3682, type strain.</title>
        <authorList>
            <person name="Kyndt J.A."/>
            <person name="Meyer T.E."/>
            <person name="Imhoff J.F."/>
        </authorList>
    </citation>
    <scope>NUCLEOTIDE SEQUENCE [LARGE SCALE GENOMIC DNA]</scope>
    <source>
        <strain evidence="12 13">DSM 3682</strain>
    </source>
</reference>
<evidence type="ECO:0000313" key="13">
    <source>
        <dbReference type="Proteomes" id="UP000617402"/>
    </source>
</evidence>
<feature type="binding site" evidence="11">
    <location>
        <position position="195"/>
    </location>
    <ligand>
        <name>substrate</name>
    </ligand>
</feature>
<dbReference type="Gene3D" id="3.40.1190.20">
    <property type="match status" value="1"/>
</dbReference>
<evidence type="ECO:0000256" key="8">
    <source>
        <dbReference type="ARBA" id="ARBA00022840"/>
    </source>
</evidence>
<keyword evidence="9 11" id="KW-0460">Magnesium</keyword>
<keyword evidence="13" id="KW-1185">Reference proteome</keyword>
<proteinExistence type="inferred from homology"/>
<name>A0ABR7T1E9_HELCL</name>
<keyword evidence="4 11" id="KW-0808">Transferase</keyword>
<comment type="caution">
    <text evidence="12">The sequence shown here is derived from an EMBL/GenBank/DDBJ whole genome shotgun (WGS) entry which is preliminary data.</text>
</comment>
<comment type="pathway">
    <text evidence="3 11">Cofactor biosynthesis; thiamine diphosphate biosynthesis; 4-methyl-5-(2-phosphoethyl)-thiazole from 5-(2-hydroxyethyl)-4-methylthiazole: step 1/1.</text>
</comment>
<dbReference type="RefSeq" id="WP_188039748.1">
    <property type="nucleotide sequence ID" value="NZ_JACVHF010000007.1"/>
</dbReference>
<organism evidence="12 13">
    <name type="scientific">Heliobacterium chlorum</name>
    <dbReference type="NCBI Taxonomy" id="2698"/>
    <lineage>
        <taxon>Bacteria</taxon>
        <taxon>Bacillati</taxon>
        <taxon>Bacillota</taxon>
        <taxon>Clostridia</taxon>
        <taxon>Eubacteriales</taxon>
        <taxon>Heliobacteriaceae</taxon>
        <taxon>Heliobacterium</taxon>
    </lineage>
</organism>
<dbReference type="InterPro" id="IPR000417">
    <property type="entry name" value="Hyethyz_kinase"/>
</dbReference>
<dbReference type="PRINTS" id="PR01099">
    <property type="entry name" value="HYETHTZKNASE"/>
</dbReference>
<evidence type="ECO:0000256" key="5">
    <source>
        <dbReference type="ARBA" id="ARBA00022723"/>
    </source>
</evidence>
<keyword evidence="6 11" id="KW-0547">Nucleotide-binding</keyword>
<dbReference type="PIRSF" id="PIRSF000513">
    <property type="entry name" value="Thz_kinase"/>
    <property type="match status" value="1"/>
</dbReference>
<dbReference type="NCBIfam" id="NF006830">
    <property type="entry name" value="PRK09355.1"/>
    <property type="match status" value="1"/>
</dbReference>
<comment type="cofactor">
    <cofactor evidence="2 11">
        <name>Mg(2+)</name>
        <dbReference type="ChEBI" id="CHEBI:18420"/>
    </cofactor>
</comment>
<dbReference type="EC" id="2.7.1.50" evidence="11"/>
<evidence type="ECO:0000256" key="3">
    <source>
        <dbReference type="ARBA" id="ARBA00004868"/>
    </source>
</evidence>
<evidence type="ECO:0000256" key="6">
    <source>
        <dbReference type="ARBA" id="ARBA00022741"/>
    </source>
</evidence>
<dbReference type="InterPro" id="IPR029056">
    <property type="entry name" value="Ribokinase-like"/>
</dbReference>
<dbReference type="NCBIfam" id="TIGR00694">
    <property type="entry name" value="thiM"/>
    <property type="match status" value="1"/>
</dbReference>
<evidence type="ECO:0000256" key="1">
    <source>
        <dbReference type="ARBA" id="ARBA00001771"/>
    </source>
</evidence>